<evidence type="ECO:0000256" key="1">
    <source>
        <dbReference type="SAM" id="MobiDB-lite"/>
    </source>
</evidence>
<sequence>MGKYQKSITKLAENRTLQTFGKSRSFYRSVYTGASKGQILGMKGTDEQMGPSTTIKRKEPLRILPTAAKPSSFELPSNGERREGASNDQSLKMKETNEQMGPSMTVEHRGPLRILPMAAKPSFELPSNGW</sequence>
<proteinExistence type="predicted"/>
<keyword evidence="3" id="KW-1185">Reference proteome</keyword>
<dbReference type="Proteomes" id="UP000607653">
    <property type="component" value="Unassembled WGS sequence"/>
</dbReference>
<name>A0A822Z6F7_NELNU</name>
<comment type="caution">
    <text evidence="2">The sequence shown here is derived from an EMBL/GenBank/DDBJ whole genome shotgun (WGS) entry which is preliminary data.</text>
</comment>
<dbReference type="EMBL" id="DUZY01000005">
    <property type="protein sequence ID" value="DAD39055.1"/>
    <property type="molecule type" value="Genomic_DNA"/>
</dbReference>
<evidence type="ECO:0000313" key="2">
    <source>
        <dbReference type="EMBL" id="DAD39055.1"/>
    </source>
</evidence>
<protein>
    <submittedName>
        <fullName evidence="2">Uncharacterized protein</fullName>
    </submittedName>
</protein>
<feature type="region of interest" description="Disordered" evidence="1">
    <location>
        <begin position="41"/>
        <end position="113"/>
    </location>
</feature>
<dbReference type="AlphaFoldDB" id="A0A822Z6F7"/>
<evidence type="ECO:0000313" key="3">
    <source>
        <dbReference type="Proteomes" id="UP000607653"/>
    </source>
</evidence>
<feature type="compositionally biased region" description="Basic and acidic residues" evidence="1">
    <location>
        <begin position="79"/>
        <end position="97"/>
    </location>
</feature>
<reference evidence="2 3" key="1">
    <citation type="journal article" date="2020" name="Mol. Biol. Evol.">
        <title>Distinct Expression and Methylation Patterns for Genes with Different Fates following a Single Whole-Genome Duplication in Flowering Plants.</title>
        <authorList>
            <person name="Shi T."/>
            <person name="Rahmani R.S."/>
            <person name="Gugger P.F."/>
            <person name="Wang M."/>
            <person name="Li H."/>
            <person name="Zhang Y."/>
            <person name="Li Z."/>
            <person name="Wang Q."/>
            <person name="Van de Peer Y."/>
            <person name="Marchal K."/>
            <person name="Chen J."/>
        </authorList>
    </citation>
    <scope>NUCLEOTIDE SEQUENCE [LARGE SCALE GENOMIC DNA]</scope>
    <source>
        <tissue evidence="2">Leaf</tissue>
    </source>
</reference>
<organism evidence="2 3">
    <name type="scientific">Nelumbo nucifera</name>
    <name type="common">Sacred lotus</name>
    <dbReference type="NCBI Taxonomy" id="4432"/>
    <lineage>
        <taxon>Eukaryota</taxon>
        <taxon>Viridiplantae</taxon>
        <taxon>Streptophyta</taxon>
        <taxon>Embryophyta</taxon>
        <taxon>Tracheophyta</taxon>
        <taxon>Spermatophyta</taxon>
        <taxon>Magnoliopsida</taxon>
        <taxon>Proteales</taxon>
        <taxon>Nelumbonaceae</taxon>
        <taxon>Nelumbo</taxon>
    </lineage>
</organism>
<accession>A0A822Z6F7</accession>
<gene>
    <name evidence="2" type="ORF">HUJ06_013378</name>
</gene>